<organism evidence="1 2">
    <name type="scientific">Vagococcus silagei</name>
    <dbReference type="NCBI Taxonomy" id="2508885"/>
    <lineage>
        <taxon>Bacteria</taxon>
        <taxon>Bacillati</taxon>
        <taxon>Bacillota</taxon>
        <taxon>Bacilli</taxon>
        <taxon>Lactobacillales</taxon>
        <taxon>Enterococcaceae</taxon>
        <taxon>Vagococcus</taxon>
    </lineage>
</organism>
<sequence length="128" mass="14041">MSNRHLQPQIIPVGYAQDERDVYLFQNSDLTLSGQTFYAENGQLTHQLVTNGSITFSIAGRETSTPIQSANGSWIIDSAQLANVKSGTHGKLTIHYEFCGNSSIWIKVVDTTPPTGKVKPVLLKKGHQ</sequence>
<comment type="caution">
    <text evidence="1">The sequence shown here is derived from an EMBL/GenBank/DDBJ whole genome shotgun (WGS) entry which is preliminary data.</text>
</comment>
<dbReference type="EMBL" id="SDGV01000013">
    <property type="protein sequence ID" value="THB61369.1"/>
    <property type="molecule type" value="Genomic_DNA"/>
</dbReference>
<gene>
    <name evidence="1" type="ORF">ESZ54_05435</name>
</gene>
<reference evidence="1 2" key="1">
    <citation type="submission" date="2019-01" db="EMBL/GenBank/DDBJ databases">
        <title>Vagococcus silagei sp. nov. isolated from brewer's grain.</title>
        <authorList>
            <person name="Guu J.-R."/>
        </authorList>
    </citation>
    <scope>NUCLEOTIDE SEQUENCE [LARGE SCALE GENOMIC DNA]</scope>
    <source>
        <strain evidence="1 2">2B-2</strain>
    </source>
</reference>
<evidence type="ECO:0000313" key="2">
    <source>
        <dbReference type="Proteomes" id="UP000310506"/>
    </source>
</evidence>
<accession>A0A4V3TV38</accession>
<dbReference type="RefSeq" id="WP_136136650.1">
    <property type="nucleotide sequence ID" value="NZ_SDGV01000013.1"/>
</dbReference>
<keyword evidence="2" id="KW-1185">Reference proteome</keyword>
<name>A0A4V3TV38_9ENTE</name>
<dbReference type="AlphaFoldDB" id="A0A4V3TV38"/>
<protein>
    <submittedName>
        <fullName evidence="1">Uncharacterized protein</fullName>
    </submittedName>
</protein>
<evidence type="ECO:0000313" key="1">
    <source>
        <dbReference type="EMBL" id="THB61369.1"/>
    </source>
</evidence>
<proteinExistence type="predicted"/>
<dbReference type="Proteomes" id="UP000310506">
    <property type="component" value="Unassembled WGS sequence"/>
</dbReference>